<reference evidence="1 2" key="1">
    <citation type="submission" date="2023-02" db="EMBL/GenBank/DDBJ databases">
        <title>Genome sequence of Novosphingobium humi KACC 19094.</title>
        <authorList>
            <person name="Kim S."/>
            <person name="Heo J."/>
            <person name="Kwon S.-W."/>
        </authorList>
    </citation>
    <scope>NUCLEOTIDE SEQUENCE [LARGE SCALE GENOMIC DNA]</scope>
    <source>
        <strain evidence="1 2">KACC 19094</strain>
    </source>
</reference>
<sequence>MAETTENIPEQLIITLRKPVTLGDITYTELRLREPTVGEMIELGADEGWKADAKAIALISGVPEPAVRNLGVRDGKRAAEYLGRFFADAPSTGADA</sequence>
<dbReference type="Proteomes" id="UP001218231">
    <property type="component" value="Chromosome"/>
</dbReference>
<dbReference type="EMBL" id="CP117417">
    <property type="protein sequence ID" value="WCT78671.1"/>
    <property type="molecule type" value="Genomic_DNA"/>
</dbReference>
<dbReference type="RefSeq" id="WP_273618981.1">
    <property type="nucleotide sequence ID" value="NZ_CP117417.1"/>
</dbReference>
<evidence type="ECO:0000313" key="1">
    <source>
        <dbReference type="EMBL" id="WCT78671.1"/>
    </source>
</evidence>
<protein>
    <submittedName>
        <fullName evidence="1">Phage tail assembly protein</fullName>
    </submittedName>
</protein>
<keyword evidence="2" id="KW-1185">Reference proteome</keyword>
<gene>
    <name evidence="1" type="ORF">PQ457_06825</name>
</gene>
<proteinExistence type="predicted"/>
<organism evidence="1 2">
    <name type="scientific">Novosphingobium humi</name>
    <dbReference type="NCBI Taxonomy" id="2282397"/>
    <lineage>
        <taxon>Bacteria</taxon>
        <taxon>Pseudomonadati</taxon>
        <taxon>Pseudomonadota</taxon>
        <taxon>Alphaproteobacteria</taxon>
        <taxon>Sphingomonadales</taxon>
        <taxon>Sphingomonadaceae</taxon>
        <taxon>Novosphingobium</taxon>
    </lineage>
</organism>
<dbReference type="Pfam" id="PF10109">
    <property type="entry name" value="Phage_TAC_7"/>
    <property type="match status" value="1"/>
</dbReference>
<accession>A0ABY7U1N2</accession>
<name>A0ABY7U1N2_9SPHN</name>
<dbReference type="InterPro" id="IPR019289">
    <property type="entry name" value="Phage_tail_E/E"/>
</dbReference>
<evidence type="ECO:0000313" key="2">
    <source>
        <dbReference type="Proteomes" id="UP001218231"/>
    </source>
</evidence>